<evidence type="ECO:0000313" key="2">
    <source>
        <dbReference type="Proteomes" id="UP000886856"/>
    </source>
</evidence>
<sequence>MRTNKYSFIKKVEAMITPKDIATLQLLAPLNKFIPKLLQNNMLRNA</sequence>
<accession>A0A9D2HZ62</accession>
<organism evidence="1 2">
    <name type="scientific">Candidatus Jeotgalibaca merdavium</name>
    <dbReference type="NCBI Taxonomy" id="2838627"/>
    <lineage>
        <taxon>Bacteria</taxon>
        <taxon>Bacillati</taxon>
        <taxon>Bacillota</taxon>
        <taxon>Bacilli</taxon>
        <taxon>Lactobacillales</taxon>
        <taxon>Carnobacteriaceae</taxon>
        <taxon>Jeotgalibaca</taxon>
    </lineage>
</organism>
<evidence type="ECO:0000313" key="1">
    <source>
        <dbReference type="EMBL" id="HJA90050.1"/>
    </source>
</evidence>
<name>A0A9D2HZ62_9LACT</name>
<dbReference type="Proteomes" id="UP000886856">
    <property type="component" value="Unassembled WGS sequence"/>
</dbReference>
<proteinExistence type="predicted"/>
<gene>
    <name evidence="1" type="ORF">H9948_04585</name>
</gene>
<reference evidence="1" key="1">
    <citation type="journal article" date="2021" name="PeerJ">
        <title>Extensive microbial diversity within the chicken gut microbiome revealed by metagenomics and culture.</title>
        <authorList>
            <person name="Gilroy R."/>
            <person name="Ravi A."/>
            <person name="Getino M."/>
            <person name="Pursley I."/>
            <person name="Horton D.L."/>
            <person name="Alikhan N.F."/>
            <person name="Baker D."/>
            <person name="Gharbi K."/>
            <person name="Hall N."/>
            <person name="Watson M."/>
            <person name="Adriaenssens E.M."/>
            <person name="Foster-Nyarko E."/>
            <person name="Jarju S."/>
            <person name="Secka A."/>
            <person name="Antonio M."/>
            <person name="Oren A."/>
            <person name="Chaudhuri R.R."/>
            <person name="La Ragione R."/>
            <person name="Hildebrand F."/>
            <person name="Pallen M.J."/>
        </authorList>
    </citation>
    <scope>NUCLEOTIDE SEQUENCE</scope>
    <source>
        <strain evidence="1">CHK171-505</strain>
    </source>
</reference>
<comment type="caution">
    <text evidence="1">The sequence shown here is derived from an EMBL/GenBank/DDBJ whole genome shotgun (WGS) entry which is preliminary data.</text>
</comment>
<protein>
    <submittedName>
        <fullName evidence="1">Uncharacterized protein</fullName>
    </submittedName>
</protein>
<dbReference type="EMBL" id="DWYW01000098">
    <property type="protein sequence ID" value="HJA90050.1"/>
    <property type="molecule type" value="Genomic_DNA"/>
</dbReference>
<reference evidence="1" key="2">
    <citation type="submission" date="2021-04" db="EMBL/GenBank/DDBJ databases">
        <authorList>
            <person name="Gilroy R."/>
        </authorList>
    </citation>
    <scope>NUCLEOTIDE SEQUENCE</scope>
    <source>
        <strain evidence="1">CHK171-505</strain>
    </source>
</reference>
<dbReference type="AlphaFoldDB" id="A0A9D2HZ62"/>